<dbReference type="Proteomes" id="UP000299102">
    <property type="component" value="Unassembled WGS sequence"/>
</dbReference>
<gene>
    <name evidence="2" type="ORF">EVAR_40118_1</name>
</gene>
<evidence type="ECO:0000256" key="1">
    <source>
        <dbReference type="SAM" id="SignalP"/>
    </source>
</evidence>
<name>A0A4C1WAM9_EUMVA</name>
<feature type="chain" id="PRO_5020034249" evidence="1">
    <location>
        <begin position="16"/>
        <end position="146"/>
    </location>
</feature>
<reference evidence="2 3" key="1">
    <citation type="journal article" date="2019" name="Commun. Biol.">
        <title>The bagworm genome reveals a unique fibroin gene that provides high tensile strength.</title>
        <authorList>
            <person name="Kono N."/>
            <person name="Nakamura H."/>
            <person name="Ohtoshi R."/>
            <person name="Tomita M."/>
            <person name="Numata K."/>
            <person name="Arakawa K."/>
        </authorList>
    </citation>
    <scope>NUCLEOTIDE SEQUENCE [LARGE SCALE GENOMIC DNA]</scope>
</reference>
<evidence type="ECO:0000313" key="2">
    <source>
        <dbReference type="EMBL" id="GBP47562.1"/>
    </source>
</evidence>
<keyword evidence="3" id="KW-1185">Reference proteome</keyword>
<sequence>MEKLLLLALVGTALGLTEPTSTSLPETSSEEVAELTVFEMKEPVQQKVETTTEGPSTPKADDIICAPYTPCKWVIFLHNAERDAWIKPMFQTRTRDLPNELYEKFMVHDEDVINKYCVCGPGTVCTRMENVAYSGYEVYRCRPGAA</sequence>
<accession>A0A4C1WAM9</accession>
<organism evidence="2 3">
    <name type="scientific">Eumeta variegata</name>
    <name type="common">Bagworm moth</name>
    <name type="synonym">Eumeta japonica</name>
    <dbReference type="NCBI Taxonomy" id="151549"/>
    <lineage>
        <taxon>Eukaryota</taxon>
        <taxon>Metazoa</taxon>
        <taxon>Ecdysozoa</taxon>
        <taxon>Arthropoda</taxon>
        <taxon>Hexapoda</taxon>
        <taxon>Insecta</taxon>
        <taxon>Pterygota</taxon>
        <taxon>Neoptera</taxon>
        <taxon>Endopterygota</taxon>
        <taxon>Lepidoptera</taxon>
        <taxon>Glossata</taxon>
        <taxon>Ditrysia</taxon>
        <taxon>Tineoidea</taxon>
        <taxon>Psychidae</taxon>
        <taxon>Oiketicinae</taxon>
        <taxon>Eumeta</taxon>
    </lineage>
</organism>
<dbReference type="EMBL" id="BGZK01000504">
    <property type="protein sequence ID" value="GBP47562.1"/>
    <property type="molecule type" value="Genomic_DNA"/>
</dbReference>
<keyword evidence="1" id="KW-0732">Signal</keyword>
<feature type="signal peptide" evidence="1">
    <location>
        <begin position="1"/>
        <end position="15"/>
    </location>
</feature>
<comment type="caution">
    <text evidence="2">The sequence shown here is derived from an EMBL/GenBank/DDBJ whole genome shotgun (WGS) entry which is preliminary data.</text>
</comment>
<evidence type="ECO:0000313" key="3">
    <source>
        <dbReference type="Proteomes" id="UP000299102"/>
    </source>
</evidence>
<dbReference type="AlphaFoldDB" id="A0A4C1WAM9"/>
<protein>
    <submittedName>
        <fullName evidence="2">Uncharacterized protein</fullName>
    </submittedName>
</protein>
<proteinExistence type="predicted"/>